<evidence type="ECO:0000256" key="1">
    <source>
        <dbReference type="SAM" id="MobiDB-lite"/>
    </source>
</evidence>
<dbReference type="Proteomes" id="UP000023758">
    <property type="component" value="Unassembled WGS sequence"/>
</dbReference>
<gene>
    <name evidence="2" type="ORF">H103_00618</name>
</gene>
<feature type="region of interest" description="Disordered" evidence="1">
    <location>
        <begin position="303"/>
        <end position="401"/>
    </location>
</feature>
<feature type="compositionally biased region" description="Basic residues" evidence="1">
    <location>
        <begin position="516"/>
        <end position="527"/>
    </location>
</feature>
<proteinExistence type="predicted"/>
<feature type="region of interest" description="Disordered" evidence="1">
    <location>
        <begin position="223"/>
        <end position="285"/>
    </location>
</feature>
<dbReference type="EMBL" id="KK207697">
    <property type="protein sequence ID" value="EZF57211.1"/>
    <property type="molecule type" value="Genomic_DNA"/>
</dbReference>
<feature type="region of interest" description="Disordered" evidence="1">
    <location>
        <begin position="498"/>
        <end position="527"/>
    </location>
</feature>
<dbReference type="HOGENOM" id="CLU_039212_0_0_1"/>
<sequence>MTQLKVEDLSREDVKKLARILFLDIKKFQEREAAAKLTTELPSYLRRSRILSLMVDKLNLIREPAKATCFIHKPLNREIIHALCGLIRAEVGEGLSGLVSRQTRLSIEQRRMIHNLRTVNGLWMTRETVERKYLIRPSFTWYYQSDGCEACMVSRFARDRAALTDMRTLLLSRIGRRKNRNTPQLVRWVEELMSCHGPSSLEMFVFSAEDALELKAVRRDIRGTQSQGQNAGTGQGCGLRRAESNVTHRPTRWTSVNTRQANRRPRSMETLRRPDSALPSSNSEVDTANEIIDCYLNRTLTDVNPEPAVTAQPERQQDRGTIPEPKKRLQSEPESEQRHRIDRAERHRPTSASQMKRSESPRTPMATCPETRRNTQIQPSLSSSISSSRARTRYEYPSRQTQSVYSYGGSYSKMNQNVHKPVCQSSDHSSSRLSRSQTIKTSKEQAAEYRSLLGEMHRLSCYSPSNYSRATLVEGPGIPNTRLEEKRPVSEATTRWSTFDGGEDIYPPLKPIPPLRIRKEKRRIGRE</sequence>
<organism evidence="2">
    <name type="scientific">Trichophyton rubrum CBS 288.86</name>
    <dbReference type="NCBI Taxonomy" id="1215330"/>
    <lineage>
        <taxon>Eukaryota</taxon>
        <taxon>Fungi</taxon>
        <taxon>Dikarya</taxon>
        <taxon>Ascomycota</taxon>
        <taxon>Pezizomycotina</taxon>
        <taxon>Eurotiomycetes</taxon>
        <taxon>Eurotiomycetidae</taxon>
        <taxon>Onygenales</taxon>
        <taxon>Arthrodermataceae</taxon>
        <taxon>Trichophyton</taxon>
    </lineage>
</organism>
<dbReference type="OrthoDB" id="3786931at2759"/>
<feature type="region of interest" description="Disordered" evidence="1">
    <location>
        <begin position="420"/>
        <end position="440"/>
    </location>
</feature>
<feature type="compositionally biased region" description="Low complexity" evidence="1">
    <location>
        <begin position="425"/>
        <end position="436"/>
    </location>
</feature>
<dbReference type="AlphaFoldDB" id="A0A022WGI4"/>
<protein>
    <submittedName>
        <fullName evidence="2">Uncharacterized protein</fullName>
    </submittedName>
</protein>
<feature type="compositionally biased region" description="Basic and acidic residues" evidence="1">
    <location>
        <begin position="266"/>
        <end position="275"/>
    </location>
</feature>
<feature type="compositionally biased region" description="Polar residues" evidence="1">
    <location>
        <begin position="244"/>
        <end position="260"/>
    </location>
</feature>
<reference evidence="2" key="1">
    <citation type="submission" date="2014-02" db="EMBL/GenBank/DDBJ databases">
        <title>The Genome Sequence of Trichophyton rubrum (morphotype fischeri) CBS 288.86.</title>
        <authorList>
            <consortium name="The Broad Institute Genomics Platform"/>
            <person name="Cuomo C.A."/>
            <person name="White T.C."/>
            <person name="Graser Y."/>
            <person name="Martinez-Rossi N."/>
            <person name="Heitman J."/>
            <person name="Young S.K."/>
            <person name="Zeng Q."/>
            <person name="Gargeya S."/>
            <person name="Abouelleil A."/>
            <person name="Alvarado L."/>
            <person name="Chapman S.B."/>
            <person name="Gainer-Dewar J."/>
            <person name="Goldberg J."/>
            <person name="Griggs A."/>
            <person name="Gujja S."/>
            <person name="Hansen M."/>
            <person name="Howarth C."/>
            <person name="Imamovic A."/>
            <person name="Larimer J."/>
            <person name="Martinez D."/>
            <person name="Murphy C."/>
            <person name="Pearson M.D."/>
            <person name="Persinoti G."/>
            <person name="Poon T."/>
            <person name="Priest M."/>
            <person name="Roberts A.D."/>
            <person name="Saif S."/>
            <person name="Shea T.D."/>
            <person name="Sykes S.N."/>
            <person name="Wortman J."/>
            <person name="Nusbaum C."/>
            <person name="Birren B."/>
        </authorList>
    </citation>
    <scope>NUCLEOTIDE SEQUENCE [LARGE SCALE GENOMIC DNA]</scope>
    <source>
        <strain evidence="2">CBS 288.86</strain>
    </source>
</reference>
<name>A0A022WGI4_TRIRU</name>
<accession>A0A022WGI4</accession>
<evidence type="ECO:0000313" key="2">
    <source>
        <dbReference type="EMBL" id="EZF57211.1"/>
    </source>
</evidence>
<feature type="compositionally biased region" description="Basic and acidic residues" evidence="1">
    <location>
        <begin position="324"/>
        <end position="348"/>
    </location>
</feature>